<dbReference type="PROSITE" id="PS51103">
    <property type="entry name" value="PTS_EIIC_TYPE_1"/>
    <property type="match status" value="1"/>
</dbReference>
<keyword evidence="3" id="KW-1003">Cell membrane</keyword>
<dbReference type="AlphaFoldDB" id="A0A222WR99"/>
<comment type="subcellular location">
    <subcellularLocation>
        <location evidence="1">Cell membrane</location>
        <topology evidence="1">Multi-pass membrane protein</topology>
    </subcellularLocation>
</comment>
<dbReference type="InterPro" id="IPR003352">
    <property type="entry name" value="PTS_EIIC"/>
</dbReference>
<feature type="transmembrane region" description="Helical" evidence="12">
    <location>
        <begin position="175"/>
        <end position="195"/>
    </location>
</feature>
<feature type="transmembrane region" description="Helical" evidence="12">
    <location>
        <begin position="241"/>
        <end position="266"/>
    </location>
</feature>
<dbReference type="GO" id="GO:0090589">
    <property type="term" value="F:protein-phosphocysteine-trehalose phosphotransferase system transporter activity"/>
    <property type="evidence" value="ECO:0007669"/>
    <property type="project" value="TreeGrafter"/>
</dbReference>
<evidence type="ECO:0000256" key="2">
    <source>
        <dbReference type="ARBA" id="ARBA00022448"/>
    </source>
</evidence>
<feature type="transmembrane region" description="Helical" evidence="12">
    <location>
        <begin position="207"/>
        <end position="229"/>
    </location>
</feature>
<dbReference type="InterPro" id="IPR013013">
    <property type="entry name" value="PTS_EIIC_1"/>
</dbReference>
<dbReference type="FunFam" id="2.70.70.10:FF:000001">
    <property type="entry name" value="PTS system glucose-specific IIA component"/>
    <property type="match status" value="1"/>
</dbReference>
<evidence type="ECO:0000256" key="4">
    <source>
        <dbReference type="ARBA" id="ARBA00022597"/>
    </source>
</evidence>
<name>A0A222WR99_9BACL</name>
<keyword evidence="10 12" id="KW-0472">Membrane</keyword>
<dbReference type="GO" id="GO:0015771">
    <property type="term" value="P:trehalose transport"/>
    <property type="evidence" value="ECO:0007669"/>
    <property type="project" value="TreeGrafter"/>
</dbReference>
<dbReference type="InterPro" id="IPR001996">
    <property type="entry name" value="PTS_IIB_1"/>
</dbReference>
<feature type="transmembrane region" description="Helical" evidence="12">
    <location>
        <begin position="145"/>
        <end position="168"/>
    </location>
</feature>
<keyword evidence="5" id="KW-0808">Transferase</keyword>
<dbReference type="Proteomes" id="UP000214666">
    <property type="component" value="Chromosome"/>
</dbReference>
<evidence type="ECO:0000256" key="7">
    <source>
        <dbReference type="ARBA" id="ARBA00022692"/>
    </source>
</evidence>
<dbReference type="GO" id="GO:0005886">
    <property type="term" value="C:plasma membrane"/>
    <property type="evidence" value="ECO:0007669"/>
    <property type="project" value="UniProtKB-SubCell"/>
</dbReference>
<feature type="active site" description="Phosphocysteine intermediate; for EIIB activity" evidence="11">
    <location>
        <position position="26"/>
    </location>
</feature>
<evidence type="ECO:0000256" key="6">
    <source>
        <dbReference type="ARBA" id="ARBA00022683"/>
    </source>
</evidence>
<dbReference type="PROSITE" id="PS51098">
    <property type="entry name" value="PTS_EIIB_TYPE_1"/>
    <property type="match status" value="1"/>
</dbReference>
<keyword evidence="4" id="KW-0762">Sugar transport</keyword>
<evidence type="ECO:0000256" key="3">
    <source>
        <dbReference type="ARBA" id="ARBA00022475"/>
    </source>
</evidence>
<evidence type="ECO:0000256" key="11">
    <source>
        <dbReference type="PROSITE-ProRule" id="PRU00421"/>
    </source>
</evidence>
<evidence type="ECO:0000259" key="14">
    <source>
        <dbReference type="PROSITE" id="PS51098"/>
    </source>
</evidence>
<dbReference type="RefSeq" id="WP_094155874.1">
    <property type="nucleotide sequence ID" value="NZ_CP020028.1"/>
</dbReference>
<evidence type="ECO:0000313" key="17">
    <source>
        <dbReference type="Proteomes" id="UP000214666"/>
    </source>
</evidence>
<dbReference type="GO" id="GO:0009401">
    <property type="term" value="P:phosphoenolpyruvate-dependent sugar phosphotransferase system"/>
    <property type="evidence" value="ECO:0007669"/>
    <property type="project" value="UniProtKB-KW"/>
</dbReference>
<evidence type="ECO:0000256" key="9">
    <source>
        <dbReference type="ARBA" id="ARBA00022989"/>
    </source>
</evidence>
<dbReference type="Pfam" id="PF00367">
    <property type="entry name" value="PTS_EIIB"/>
    <property type="match status" value="1"/>
</dbReference>
<dbReference type="PANTHER" id="PTHR30175">
    <property type="entry name" value="PHOSPHOTRANSFERASE SYSTEM TRANSPORT PROTEIN"/>
    <property type="match status" value="1"/>
</dbReference>
<keyword evidence="6" id="KW-0598">Phosphotransferase system</keyword>
<feature type="transmembrane region" description="Helical" evidence="12">
    <location>
        <begin position="423"/>
        <end position="444"/>
    </location>
</feature>
<dbReference type="Gene3D" id="3.30.1360.60">
    <property type="entry name" value="Glucose permease domain IIB"/>
    <property type="match status" value="1"/>
</dbReference>
<feature type="transmembrane region" description="Helical" evidence="12">
    <location>
        <begin position="382"/>
        <end position="403"/>
    </location>
</feature>
<dbReference type="Gene3D" id="2.70.70.10">
    <property type="entry name" value="Glucose Permease (Domain IIA)"/>
    <property type="match status" value="1"/>
</dbReference>
<dbReference type="FunFam" id="3.30.1360.60:FF:000001">
    <property type="entry name" value="PTS system glucose-specific IIBC component PtsG"/>
    <property type="match status" value="1"/>
</dbReference>
<dbReference type="InterPro" id="IPR011297">
    <property type="entry name" value="PTS_IIABC_b_glu"/>
</dbReference>
<dbReference type="KEGG" id="pkb:B4V02_18395"/>
<evidence type="ECO:0000313" key="16">
    <source>
        <dbReference type="EMBL" id="ASR48528.1"/>
    </source>
</evidence>
<dbReference type="GO" id="GO:0008982">
    <property type="term" value="F:protein-N(PI)-phosphohistidine-sugar phosphotransferase activity"/>
    <property type="evidence" value="ECO:0007669"/>
    <property type="project" value="InterPro"/>
</dbReference>
<evidence type="ECO:0000256" key="10">
    <source>
        <dbReference type="ARBA" id="ARBA00023136"/>
    </source>
</evidence>
<dbReference type="NCBIfam" id="TIGR01995">
    <property type="entry name" value="PTS-II-ABC-beta"/>
    <property type="match status" value="1"/>
</dbReference>
<evidence type="ECO:0000259" key="13">
    <source>
        <dbReference type="PROSITE" id="PS51093"/>
    </source>
</evidence>
<dbReference type="Pfam" id="PF02378">
    <property type="entry name" value="PTS_EIIC"/>
    <property type="match status" value="1"/>
</dbReference>
<dbReference type="InterPro" id="IPR036878">
    <property type="entry name" value="Glu_permease_IIB"/>
</dbReference>
<evidence type="ECO:0000256" key="8">
    <source>
        <dbReference type="ARBA" id="ARBA00022777"/>
    </source>
</evidence>
<dbReference type="CDD" id="cd00212">
    <property type="entry name" value="PTS_IIB_glc"/>
    <property type="match status" value="1"/>
</dbReference>
<dbReference type="EMBL" id="CP020028">
    <property type="protein sequence ID" value="ASR48528.1"/>
    <property type="molecule type" value="Genomic_DNA"/>
</dbReference>
<evidence type="ECO:0000259" key="15">
    <source>
        <dbReference type="PROSITE" id="PS51103"/>
    </source>
</evidence>
<keyword evidence="9 12" id="KW-1133">Transmembrane helix</keyword>
<dbReference type="PROSITE" id="PS00371">
    <property type="entry name" value="PTS_EIIA_TYPE_1_HIS"/>
    <property type="match status" value="1"/>
</dbReference>
<feature type="transmembrane region" description="Helical" evidence="12">
    <location>
        <begin position="356"/>
        <end position="375"/>
    </location>
</feature>
<dbReference type="SUPFAM" id="SSF55604">
    <property type="entry name" value="Glucose permease domain IIB"/>
    <property type="match status" value="1"/>
</dbReference>
<dbReference type="SUPFAM" id="SSF51261">
    <property type="entry name" value="Duplicated hybrid motif"/>
    <property type="match status" value="1"/>
</dbReference>
<dbReference type="PANTHER" id="PTHR30175:SF1">
    <property type="entry name" value="PTS SYSTEM ARBUTIN-, CELLOBIOSE-, AND SALICIN-SPECIFIC EIIBC COMPONENT-RELATED"/>
    <property type="match status" value="1"/>
</dbReference>
<feature type="domain" description="PTS EIIC type-1" evidence="15">
    <location>
        <begin position="106"/>
        <end position="460"/>
    </location>
</feature>
<dbReference type="OrthoDB" id="2957988at2"/>
<dbReference type="Pfam" id="PF00358">
    <property type="entry name" value="PTS_EIIA_1"/>
    <property type="match status" value="1"/>
</dbReference>
<accession>A0A222WR99</accession>
<evidence type="ECO:0000256" key="5">
    <source>
        <dbReference type="ARBA" id="ARBA00022679"/>
    </source>
</evidence>
<proteinExistence type="predicted"/>
<dbReference type="STRING" id="172713.GCA_001705305_03751"/>
<reference evidence="16 17" key="1">
    <citation type="submission" date="2017-03" db="EMBL/GenBank/DDBJ databases">
        <title>Complete genome sequence of Paenibacillus Kribbensis producing bioflocculants.</title>
        <authorList>
            <person name="Lee H.-G."/>
            <person name="Oh H.-M."/>
        </authorList>
    </citation>
    <scope>NUCLEOTIDE SEQUENCE [LARGE SCALE GENOMIC DNA]</scope>
    <source>
        <strain evidence="16 17">AM49</strain>
    </source>
</reference>
<dbReference type="NCBIfam" id="TIGR00830">
    <property type="entry name" value="PTBA"/>
    <property type="match status" value="1"/>
</dbReference>
<keyword evidence="7 12" id="KW-0812">Transmembrane</keyword>
<dbReference type="GO" id="GO:0016301">
    <property type="term" value="F:kinase activity"/>
    <property type="evidence" value="ECO:0007669"/>
    <property type="project" value="UniProtKB-KW"/>
</dbReference>
<evidence type="ECO:0000256" key="1">
    <source>
        <dbReference type="ARBA" id="ARBA00004651"/>
    </source>
</evidence>
<dbReference type="InterPro" id="IPR011055">
    <property type="entry name" value="Dup_hybrid_motif"/>
</dbReference>
<feature type="domain" description="PTS EIIB type-1" evidence="14">
    <location>
        <begin position="4"/>
        <end position="86"/>
    </location>
</feature>
<feature type="transmembrane region" description="Helical" evidence="12">
    <location>
        <begin position="104"/>
        <end position="133"/>
    </location>
</feature>
<feature type="domain" description="PTS EIIA type-1" evidence="13">
    <location>
        <begin position="502"/>
        <end position="606"/>
    </location>
</feature>
<feature type="transmembrane region" description="Helical" evidence="12">
    <location>
        <begin position="286"/>
        <end position="309"/>
    </location>
</feature>
<keyword evidence="2" id="KW-0813">Transport</keyword>
<gene>
    <name evidence="16" type="ORF">B4V02_18395</name>
</gene>
<protein>
    <submittedName>
        <fullName evidence="16">PTS beta-glucoside transporter subunit EIIBCA</fullName>
    </submittedName>
</protein>
<sequence length="634" mass="66952">MDRNQLSKEILTLVGGEENVEQVVHCMTRLRFNLHDDKKAQKEQLQKTDGVMGIMESGGQFQIIIGNDVANVYKSLVSNMSKAPQSEAGASDVSKKKQNPISSLFDFIAGMFTPILPAITGAGMIKGIIALLVAMHWMSDKSQTYTILAAIGDGAFYFLPIILAVSAARKLGSNLFIAAAIGASILHPTITALLASNVKVSFIGLPVTAATYSSTVIPIVIAIWLASYVEKFIDKYTHASLKLLVVPTLTLLIIVPLTLIAVGPLGSIIGNGLSGGISWLFENTGALAGLLLGGTFSLIIMTGMHYALVPIMIGSIATLGFDYMIPIMGAANLAQAGAALGVFLKSKNDKVKTVAFSTSLTAIMGVTEPAMYGVNMRFKKPFTAALIGGAVGGGFMSLFGTKAYVMGGLVGLPGLAMFIGPTFLYAILGLIIAFVVAAVVTYLIGFTDEKNEEAPQTTTDAAGDTTADEAAQSAVASLPKGEKISVYSPIMGEVKPLSEVNDPAFSQEIMGRGWAIEPSEGRVVSPVEGTVFSISKSGHAVGLVSDSGLEMLIHVGMDTVKLKGLHFTAHVKAGDRVKVGDLMLEFDLVEIRKAGYETITPVIVTNVAQFSELEPAGNQHKVIKEQELLYTVIV</sequence>
<dbReference type="InterPro" id="IPR001127">
    <property type="entry name" value="PTS_EIIA_1_perm"/>
</dbReference>
<dbReference type="PROSITE" id="PS51093">
    <property type="entry name" value="PTS_EIIA_TYPE_1"/>
    <property type="match status" value="1"/>
</dbReference>
<dbReference type="InterPro" id="IPR050558">
    <property type="entry name" value="PTS_Sugar-Specific_Components"/>
</dbReference>
<organism evidence="16 17">
    <name type="scientific">Paenibacillus kribbensis</name>
    <dbReference type="NCBI Taxonomy" id="172713"/>
    <lineage>
        <taxon>Bacteria</taxon>
        <taxon>Bacillati</taxon>
        <taxon>Bacillota</taxon>
        <taxon>Bacilli</taxon>
        <taxon>Bacillales</taxon>
        <taxon>Paenibacillaceae</taxon>
        <taxon>Paenibacillus</taxon>
    </lineage>
</organism>
<dbReference type="InterPro" id="IPR018113">
    <property type="entry name" value="PTrfase_EIIB_Cys"/>
</dbReference>
<dbReference type="PROSITE" id="PS01035">
    <property type="entry name" value="PTS_EIIB_TYPE_1_CYS"/>
    <property type="match status" value="1"/>
</dbReference>
<keyword evidence="17" id="KW-1185">Reference proteome</keyword>
<evidence type="ECO:0000256" key="12">
    <source>
        <dbReference type="SAM" id="Phobius"/>
    </source>
</evidence>
<keyword evidence="8" id="KW-0418">Kinase</keyword>